<keyword evidence="13" id="KW-1185">Reference proteome</keyword>
<evidence type="ECO:0000256" key="9">
    <source>
        <dbReference type="HAMAP-Rule" id="MF_00161"/>
    </source>
</evidence>
<dbReference type="OrthoDB" id="9810259at2"/>
<evidence type="ECO:0000256" key="1">
    <source>
        <dbReference type="ARBA" id="ARBA00006139"/>
    </source>
</evidence>
<dbReference type="RefSeq" id="WP_126953877.1">
    <property type="nucleotide sequence ID" value="NZ_RZGR01000007.1"/>
</dbReference>
<evidence type="ECO:0000313" key="12">
    <source>
        <dbReference type="EMBL" id="RUQ89442.1"/>
    </source>
</evidence>
<dbReference type="AlphaFoldDB" id="A0A433JKJ5"/>
<evidence type="ECO:0000313" key="13">
    <source>
        <dbReference type="Proteomes" id="UP000288012"/>
    </source>
</evidence>
<dbReference type="InterPro" id="IPR001872">
    <property type="entry name" value="Peptidase_A8"/>
</dbReference>
<dbReference type="PROSITE" id="PS00855">
    <property type="entry name" value="SPASE_II"/>
    <property type="match status" value="1"/>
</dbReference>
<feature type="transmembrane region" description="Helical" evidence="9">
    <location>
        <begin position="89"/>
        <end position="107"/>
    </location>
</feature>
<feature type="active site" evidence="9">
    <location>
        <position position="117"/>
    </location>
</feature>
<dbReference type="GO" id="GO:0005886">
    <property type="term" value="C:plasma membrane"/>
    <property type="evidence" value="ECO:0007669"/>
    <property type="project" value="UniProtKB-SubCell"/>
</dbReference>
<comment type="catalytic activity">
    <reaction evidence="9 10">
        <text>Release of signal peptides from bacterial membrane prolipoproteins. Hydrolyzes -Xaa-Yaa-Zaa-|-(S,diacylglyceryl)Cys-, in which Xaa is hydrophobic (preferably Leu), and Yaa (Ala or Ser) and Zaa (Gly or Ala) have small, neutral side chains.</text>
        <dbReference type="EC" id="3.4.23.36"/>
    </reaction>
</comment>
<dbReference type="PANTHER" id="PTHR33695:SF1">
    <property type="entry name" value="LIPOPROTEIN SIGNAL PEPTIDASE"/>
    <property type="match status" value="1"/>
</dbReference>
<keyword evidence="12" id="KW-0449">Lipoprotein</keyword>
<organism evidence="12 13">
    <name type="scientific">Legionella septentrionalis</name>
    <dbReference type="NCBI Taxonomy" id="2498109"/>
    <lineage>
        <taxon>Bacteria</taxon>
        <taxon>Pseudomonadati</taxon>
        <taxon>Pseudomonadota</taxon>
        <taxon>Gammaproteobacteria</taxon>
        <taxon>Legionellales</taxon>
        <taxon>Legionellaceae</taxon>
        <taxon>Legionella</taxon>
    </lineage>
</organism>
<keyword evidence="8 9" id="KW-0472">Membrane</keyword>
<evidence type="ECO:0000256" key="7">
    <source>
        <dbReference type="ARBA" id="ARBA00022989"/>
    </source>
</evidence>
<comment type="caution">
    <text evidence="12">The sequence shown here is derived from an EMBL/GenBank/DDBJ whole genome shotgun (WGS) entry which is preliminary data.</text>
</comment>
<keyword evidence="7 9" id="KW-1133">Transmembrane helix</keyword>
<dbReference type="GO" id="GO:0006508">
    <property type="term" value="P:proteolysis"/>
    <property type="evidence" value="ECO:0007669"/>
    <property type="project" value="UniProtKB-KW"/>
</dbReference>
<comment type="subcellular location">
    <subcellularLocation>
        <location evidence="9">Cell membrane</location>
        <topology evidence="9">Multi-pass membrane protein</topology>
    </subcellularLocation>
</comment>
<keyword evidence="3 9" id="KW-0645">Protease</keyword>
<evidence type="ECO:0000256" key="5">
    <source>
        <dbReference type="ARBA" id="ARBA00022750"/>
    </source>
</evidence>
<evidence type="ECO:0000256" key="8">
    <source>
        <dbReference type="ARBA" id="ARBA00023136"/>
    </source>
</evidence>
<dbReference type="Proteomes" id="UP000288012">
    <property type="component" value="Unassembled WGS sequence"/>
</dbReference>
<sequence length="155" mass="17798">MKKWMWFLISMLVVLLDQGSKYWATLNLFPYQPESILPVLNFTLAYNTGAAFSFLSSAGAWHHWLFAGFGILMSIVLVVWMLRSSRHDYLQLLALSLILGGALGNLVDRATWGYVIDFIDVFYKEYHWPIFNLADSAICIGAFLLFIDLYKSQSR</sequence>
<feature type="active site" evidence="9">
    <location>
        <position position="135"/>
    </location>
</feature>
<dbReference type="PRINTS" id="PR00781">
    <property type="entry name" value="LIPOSIGPTASE"/>
</dbReference>
<comment type="caution">
    <text evidence="9">Lacks conserved residue(s) required for the propagation of feature annotation.</text>
</comment>
<feature type="transmembrane region" description="Helical" evidence="9">
    <location>
        <begin position="61"/>
        <end position="82"/>
    </location>
</feature>
<keyword evidence="6 9" id="KW-0378">Hydrolase</keyword>
<evidence type="ECO:0000256" key="11">
    <source>
        <dbReference type="RuleBase" id="RU004181"/>
    </source>
</evidence>
<dbReference type="GO" id="GO:0004190">
    <property type="term" value="F:aspartic-type endopeptidase activity"/>
    <property type="evidence" value="ECO:0007669"/>
    <property type="project" value="UniProtKB-UniRule"/>
</dbReference>
<reference evidence="12 13" key="1">
    <citation type="submission" date="2018-12" db="EMBL/GenBank/DDBJ databases">
        <title>Legionella sp,whole genome shotgun sequence.</title>
        <authorList>
            <person name="Wu H."/>
        </authorList>
    </citation>
    <scope>NUCLEOTIDE SEQUENCE [LARGE SCALE GENOMIC DNA]</scope>
    <source>
        <strain evidence="13">km714</strain>
    </source>
</reference>
<proteinExistence type="inferred from homology"/>
<protein>
    <recommendedName>
        <fullName evidence="9">Lipoprotein signal peptidase</fullName>
        <ecNumber evidence="9">3.4.23.36</ecNumber>
    </recommendedName>
    <alternativeName>
        <fullName evidence="9">Prolipoprotein signal peptidase</fullName>
    </alternativeName>
    <alternativeName>
        <fullName evidence="9">Signal peptidase II</fullName>
        <shortName evidence="9">SPase II</shortName>
    </alternativeName>
</protein>
<dbReference type="Pfam" id="PF01252">
    <property type="entry name" value="Peptidase_A8"/>
    <property type="match status" value="1"/>
</dbReference>
<accession>A0A433JKJ5</accession>
<comment type="function">
    <text evidence="9 10">This protein specifically catalyzes the removal of signal peptides from prolipoproteins.</text>
</comment>
<name>A0A433JKJ5_9GAMM</name>
<keyword evidence="2 9" id="KW-1003">Cell membrane</keyword>
<comment type="similarity">
    <text evidence="1 9 11">Belongs to the peptidase A8 family.</text>
</comment>
<dbReference type="HAMAP" id="MF_00161">
    <property type="entry name" value="LspA"/>
    <property type="match status" value="1"/>
</dbReference>
<evidence type="ECO:0000256" key="3">
    <source>
        <dbReference type="ARBA" id="ARBA00022670"/>
    </source>
</evidence>
<keyword evidence="4 9" id="KW-0812">Transmembrane</keyword>
<evidence type="ECO:0000256" key="10">
    <source>
        <dbReference type="RuleBase" id="RU000594"/>
    </source>
</evidence>
<comment type="pathway">
    <text evidence="9">Protein modification; lipoprotein biosynthesis (signal peptide cleavage).</text>
</comment>
<keyword evidence="5 9" id="KW-0064">Aspartyl protease</keyword>
<dbReference type="PANTHER" id="PTHR33695">
    <property type="entry name" value="LIPOPROTEIN SIGNAL PEPTIDASE"/>
    <property type="match status" value="1"/>
</dbReference>
<dbReference type="NCBIfam" id="TIGR00077">
    <property type="entry name" value="lspA"/>
    <property type="match status" value="1"/>
</dbReference>
<gene>
    <name evidence="9" type="primary">lspA</name>
    <name evidence="12" type="ORF">EKM59_03315</name>
</gene>
<evidence type="ECO:0000256" key="6">
    <source>
        <dbReference type="ARBA" id="ARBA00022801"/>
    </source>
</evidence>
<evidence type="ECO:0000256" key="2">
    <source>
        <dbReference type="ARBA" id="ARBA00022475"/>
    </source>
</evidence>
<feature type="transmembrane region" description="Helical" evidence="9">
    <location>
        <begin position="127"/>
        <end position="150"/>
    </location>
</feature>
<dbReference type="EC" id="3.4.23.36" evidence="9"/>
<dbReference type="UniPathway" id="UPA00665"/>
<dbReference type="EMBL" id="RZGR01000007">
    <property type="protein sequence ID" value="RUQ89442.1"/>
    <property type="molecule type" value="Genomic_DNA"/>
</dbReference>
<evidence type="ECO:0000256" key="4">
    <source>
        <dbReference type="ARBA" id="ARBA00022692"/>
    </source>
</evidence>